<name>E4XC61_OIKDI</name>
<dbReference type="Proteomes" id="UP000001307">
    <property type="component" value="Unassembled WGS sequence"/>
</dbReference>
<dbReference type="InParanoid" id="E4XC61"/>
<proteinExistence type="predicted"/>
<accession>E4XC61</accession>
<evidence type="ECO:0000313" key="1">
    <source>
        <dbReference type="EMBL" id="CBY09186.1"/>
    </source>
</evidence>
<dbReference type="AlphaFoldDB" id="E4XC61"/>
<dbReference type="EMBL" id="FN653035">
    <property type="protein sequence ID" value="CBY09186.1"/>
    <property type="molecule type" value="Genomic_DNA"/>
</dbReference>
<gene>
    <name evidence="1" type="ORF">GSOID_T00007714001</name>
</gene>
<protein>
    <submittedName>
        <fullName evidence="1">Uncharacterized protein</fullName>
    </submittedName>
</protein>
<evidence type="ECO:0000313" key="2">
    <source>
        <dbReference type="Proteomes" id="UP000001307"/>
    </source>
</evidence>
<keyword evidence="2" id="KW-1185">Reference proteome</keyword>
<reference evidence="1" key="1">
    <citation type="journal article" date="2010" name="Science">
        <title>Plasticity of animal genome architecture unmasked by rapid evolution of a pelagic tunicate.</title>
        <authorList>
            <person name="Denoeud F."/>
            <person name="Henriet S."/>
            <person name="Mungpakdee S."/>
            <person name="Aury J.M."/>
            <person name="Da Silva C."/>
            <person name="Brinkmann H."/>
            <person name="Mikhaleva J."/>
            <person name="Olsen L.C."/>
            <person name="Jubin C."/>
            <person name="Canestro C."/>
            <person name="Bouquet J.M."/>
            <person name="Danks G."/>
            <person name="Poulain J."/>
            <person name="Campsteijn C."/>
            <person name="Adamski M."/>
            <person name="Cross I."/>
            <person name="Yadetie F."/>
            <person name="Muffato M."/>
            <person name="Louis A."/>
            <person name="Butcher S."/>
            <person name="Tsagkogeorga G."/>
            <person name="Konrad A."/>
            <person name="Singh S."/>
            <person name="Jensen M.F."/>
            <person name="Cong E.H."/>
            <person name="Eikeseth-Otteraa H."/>
            <person name="Noel B."/>
            <person name="Anthouard V."/>
            <person name="Porcel B.M."/>
            <person name="Kachouri-Lafond R."/>
            <person name="Nishino A."/>
            <person name="Ugolini M."/>
            <person name="Chourrout P."/>
            <person name="Nishida H."/>
            <person name="Aasland R."/>
            <person name="Huzurbazar S."/>
            <person name="Westhof E."/>
            <person name="Delsuc F."/>
            <person name="Lehrach H."/>
            <person name="Reinhardt R."/>
            <person name="Weissenbach J."/>
            <person name="Roy S.W."/>
            <person name="Artiguenave F."/>
            <person name="Postlethwait J.H."/>
            <person name="Manak J.R."/>
            <person name="Thompson E.M."/>
            <person name="Jaillon O."/>
            <person name="Du Pasquier L."/>
            <person name="Boudinot P."/>
            <person name="Liberles D.A."/>
            <person name="Volff J.N."/>
            <person name="Philippe H."/>
            <person name="Lenhard B."/>
            <person name="Roest Crollius H."/>
            <person name="Wincker P."/>
            <person name="Chourrout D."/>
        </authorList>
    </citation>
    <scope>NUCLEOTIDE SEQUENCE [LARGE SCALE GENOMIC DNA]</scope>
</reference>
<sequence>MKEEDVFAAIFLLKFYQPEKREHNFYLDMEENCRVTLAFYKFLKKRCSPEEFMNILNEANSDLHEDVTEELKILHMDIMHINDLFQIDFGDKPEEWIYSIGLDNDHADAIFAMKLQRAFIEFENLDIGLRLQLGESTKHWIENHFSHLVPESGHEELDENTLEEESDLEMSGDFRLPMPVTKAREETVRFAKKMSDEKVDGFTEMLQILKKYMKSGPSIAVEFLAHLLMCNKTSIWDVFNHHFHEISLLASTQQDGRGTKPLRVLALRLGIVLNYFGYTDAATKCLYAAQVHSYTNNDQVILKQVLLWRSFITDEVLPSPIVGQSDRWSRRAQYGVNLCNQLNKLSSLQRLLRAGATWELTRRILYDWMPNKDQRSAHFLAITHFLVFKSVMYEFYGFRRLSTLTSEMILNIKVPKGQEVSTLLDYSLLKANAAKTLRINLPKSSDTIKNNPEIVEDLRRLSEGHFNGIMVCRSTGVIMSLESLEVLIDEWKQNEAQELFDDLLARVNTRESSLFLRIRLQILGAKIRLLGEDEDLMLDPGIHRALKSAMNHAMQKNYKGLEMEAAVALAQIALVAGQFDHAMNYLKNSEEYYSLNADLFNERSHFLYLLAVNLIRTFQNPEAYPEDTMEWIKKELIELGDEFEGQKDPRDLKKFAESHSLASIAGILLKYRKRVYAQKTPSQTLLSAVESLMVTN</sequence>
<organism evidence="1">
    <name type="scientific">Oikopleura dioica</name>
    <name type="common">Tunicate</name>
    <dbReference type="NCBI Taxonomy" id="34765"/>
    <lineage>
        <taxon>Eukaryota</taxon>
        <taxon>Metazoa</taxon>
        <taxon>Chordata</taxon>
        <taxon>Tunicata</taxon>
        <taxon>Appendicularia</taxon>
        <taxon>Copelata</taxon>
        <taxon>Oikopleuridae</taxon>
        <taxon>Oikopleura</taxon>
    </lineage>
</organism>